<dbReference type="InterPro" id="IPR007209">
    <property type="entry name" value="RNaseL-inhib-like_metal-bd_dom"/>
</dbReference>
<evidence type="ECO:0000259" key="5">
    <source>
        <dbReference type="PROSITE" id="PS51379"/>
    </source>
</evidence>
<dbReference type="FunFam" id="3.40.50.300:FF:001546">
    <property type="entry name" value="RNase L inhibitor homolog"/>
    <property type="match status" value="1"/>
</dbReference>
<sequence length="589" mass="65363">MHIAVLDESKCHSKKCNHECQSYCPPVRSGIGTITFPEETVYPLITEDLCIGCGICVNRCPFGAIKIITVPDELNKDIVHQYGENSFRIYSIPVPSKGITAILGPNGMGKTTTMNILSGVLIPNFGDYDNGGSKEKVLKKYSNSILGDYFQNVYDKTKKVVLKSQFVDQIPKVVKGTIGSILKNADEFGMADDIIAELSLENSLNKDVKSASGGELQKLAVGMALIKDGDILLVDEVSSYLDISERIRVASILTKLAEKGKTIFVVEHDLAILDWISDQIHLVYGSPGAYGVIVQQKSPNKAINQFLDGYMKEENIRIRKEKIVFETRASTRKIISPELVHWSEIDADLGDFKLKVMPGKMEIGTVTGILGRNALGKSTFVKILAGVMTPNSGSYEPKLKVAYKPQYISTDFEGTCEDLLFKTLKERMSDNFVKNELFRPLGIDPLMESEVSSLSGGELQKLSIAMTLAQDADLYLLDEPSANLDSSTRMEVAKIIKRTMENRKKTGMVVDHDIYFIDIISDELMIFLGQSGVQGIARGPMPMREGMNTFLKEVNITFRRDHNSGRPRINKPGSSMHREQVSTGEYYYS</sequence>
<evidence type="ECO:0000259" key="4">
    <source>
        <dbReference type="PROSITE" id="PS50893"/>
    </source>
</evidence>
<dbReference type="InterPro" id="IPR017896">
    <property type="entry name" value="4Fe4S_Fe-S-bd"/>
</dbReference>
<dbReference type="GO" id="GO:0016491">
    <property type="term" value="F:oxidoreductase activity"/>
    <property type="evidence" value="ECO:0007669"/>
    <property type="project" value="UniProtKB-ARBA"/>
</dbReference>
<feature type="domain" description="ABC transporter" evidence="4">
    <location>
        <begin position="335"/>
        <end position="555"/>
    </location>
</feature>
<dbReference type="PROSITE" id="PS50893">
    <property type="entry name" value="ABC_TRANSPORTER_2"/>
    <property type="match status" value="2"/>
</dbReference>
<evidence type="ECO:0000256" key="3">
    <source>
        <dbReference type="SAM" id="MobiDB-lite"/>
    </source>
</evidence>
<dbReference type="Pfam" id="PF00037">
    <property type="entry name" value="Fer4"/>
    <property type="match status" value="1"/>
</dbReference>
<dbReference type="InterPro" id="IPR017900">
    <property type="entry name" value="4Fe4S_Fe_S_CS"/>
</dbReference>
<feature type="region of interest" description="Disordered" evidence="3">
    <location>
        <begin position="561"/>
        <end position="589"/>
    </location>
</feature>
<dbReference type="GeneID" id="41587814"/>
<proteinExistence type="predicted"/>
<dbReference type="STRING" id="1673428.CPM_0490"/>
<dbReference type="EMBL" id="LT671858">
    <property type="protein sequence ID" value="SIM45554.1"/>
    <property type="molecule type" value="Genomic_DNA"/>
</dbReference>
<dbReference type="Gene3D" id="3.40.50.300">
    <property type="entry name" value="P-loop containing nucleotide triphosphate hydrolases"/>
    <property type="match status" value="2"/>
</dbReference>
<dbReference type="PROSITE" id="PS51379">
    <property type="entry name" value="4FE4S_FER_2"/>
    <property type="match status" value="1"/>
</dbReference>
<dbReference type="KEGG" id="cdiv:CPM_0490"/>
<evidence type="ECO:0000313" key="8">
    <source>
        <dbReference type="Proteomes" id="UP000187822"/>
    </source>
</evidence>
<dbReference type="InterPro" id="IPR027417">
    <property type="entry name" value="P-loop_NTPase"/>
</dbReference>
<dbReference type="SUPFAM" id="SSF52540">
    <property type="entry name" value="P-loop containing nucleoside triphosphate hydrolases"/>
    <property type="match status" value="2"/>
</dbReference>
<evidence type="ECO:0000256" key="2">
    <source>
        <dbReference type="ARBA" id="ARBA00022840"/>
    </source>
</evidence>
<dbReference type="PROSITE" id="PS00198">
    <property type="entry name" value="4FE4S_FER_1"/>
    <property type="match status" value="1"/>
</dbReference>
<keyword evidence="1" id="KW-0547">Nucleotide-binding</keyword>
<dbReference type="InterPro" id="IPR003593">
    <property type="entry name" value="AAA+_ATPase"/>
</dbReference>
<feature type="domain" description="4Fe-4S ferredoxin-type" evidence="5">
    <location>
        <begin position="41"/>
        <end position="70"/>
    </location>
</feature>
<reference evidence="8" key="2">
    <citation type="submission" date="2016-06" db="EMBL/GenBank/DDBJ databases">
        <authorList>
            <person name="Toshchakov V.S."/>
        </authorList>
    </citation>
    <scope>NUCLEOTIDE SEQUENCE [LARGE SCALE GENOMIC DNA]</scope>
    <source>
        <strain>PM4 (JCM 30641</strain>
        <strain evidence="8">\VKM B-2940)</strain>
    </source>
</reference>
<dbReference type="SMART" id="SM00382">
    <property type="entry name" value="AAA"/>
    <property type="match status" value="2"/>
</dbReference>
<feature type="domain" description="ABC transporter" evidence="4">
    <location>
        <begin position="65"/>
        <end position="310"/>
    </location>
</feature>
<dbReference type="AlphaFoldDB" id="A0A1N5TB27"/>
<evidence type="ECO:0000313" key="9">
    <source>
        <dbReference type="Proteomes" id="UP000195607"/>
    </source>
</evidence>
<organism evidence="6 9">
    <name type="scientific">Cuniculiplasma divulgatum</name>
    <dbReference type="NCBI Taxonomy" id="1673428"/>
    <lineage>
        <taxon>Archaea</taxon>
        <taxon>Methanobacteriati</taxon>
        <taxon>Thermoplasmatota</taxon>
        <taxon>Thermoplasmata</taxon>
        <taxon>Thermoplasmatales</taxon>
        <taxon>Cuniculiplasmataceae</taxon>
        <taxon>Cuniculiplasma</taxon>
    </lineage>
</organism>
<dbReference type="GO" id="GO:0016887">
    <property type="term" value="F:ATP hydrolysis activity"/>
    <property type="evidence" value="ECO:0007669"/>
    <property type="project" value="InterPro"/>
</dbReference>
<dbReference type="OrthoDB" id="30658at2157"/>
<keyword evidence="2" id="KW-0067">ATP-binding</keyword>
<dbReference type="GO" id="GO:0005524">
    <property type="term" value="F:ATP binding"/>
    <property type="evidence" value="ECO:0007669"/>
    <property type="project" value="UniProtKB-KW"/>
</dbReference>
<dbReference type="Pfam" id="PF04068">
    <property type="entry name" value="Fer4_RLI"/>
    <property type="match status" value="1"/>
</dbReference>
<accession>A0A1N5TB27</accession>
<dbReference type="PANTHER" id="PTHR19248">
    <property type="entry name" value="ATP-BINDING TRANSPORT PROTEIN-RELATED"/>
    <property type="match status" value="1"/>
</dbReference>
<dbReference type="PRINTS" id="PR01868">
    <property type="entry name" value="ABCEFAMILY"/>
</dbReference>
<dbReference type="Proteomes" id="UP000195607">
    <property type="component" value="Chromosome I"/>
</dbReference>
<reference evidence="7" key="3">
    <citation type="submission" date="2016-06" db="EMBL/GenBank/DDBJ databases">
        <authorList>
            <person name="Olsen C.W."/>
            <person name="Carey S."/>
            <person name="Hinshaw L."/>
            <person name="Karasin A.I."/>
        </authorList>
    </citation>
    <scope>NUCLEOTIDE SEQUENCE [LARGE SCALE GENOMIC DNA]</scope>
    <source>
        <strain evidence="7">PM4</strain>
    </source>
</reference>
<dbReference type="SUPFAM" id="SSF54862">
    <property type="entry name" value="4Fe-4S ferredoxins"/>
    <property type="match status" value="1"/>
</dbReference>
<evidence type="ECO:0000313" key="6">
    <source>
        <dbReference type="EMBL" id="SIM45554.1"/>
    </source>
</evidence>
<reference evidence="6 9" key="1">
    <citation type="submission" date="2016-04" db="EMBL/GenBank/DDBJ databases">
        <authorList>
            <person name="Evans L.H."/>
            <person name="Alamgir A."/>
            <person name="Owens N."/>
            <person name="Weber N.D."/>
            <person name="Virtaneva K."/>
            <person name="Barbian K."/>
            <person name="Babar A."/>
            <person name="Rosenke K."/>
        </authorList>
    </citation>
    <scope>NUCLEOTIDE SEQUENCE [LARGE SCALE GENOMIC DNA]</scope>
    <source>
        <strain evidence="6">S5</strain>
        <strain evidence="9">S5(T) (JCM 30642 \VKM B-2941)</strain>
    </source>
</reference>
<name>A0A1N5TB27_9ARCH</name>
<dbReference type="InterPro" id="IPR017871">
    <property type="entry name" value="ABC_transporter-like_CS"/>
</dbReference>
<dbReference type="InterPro" id="IPR003439">
    <property type="entry name" value="ABC_transporter-like_ATP-bd"/>
</dbReference>
<dbReference type="Proteomes" id="UP000187822">
    <property type="component" value="Chromosome I"/>
</dbReference>
<dbReference type="PROSITE" id="PS00211">
    <property type="entry name" value="ABC_TRANSPORTER_1"/>
    <property type="match status" value="1"/>
</dbReference>
<dbReference type="Pfam" id="PF00005">
    <property type="entry name" value="ABC_tran"/>
    <property type="match status" value="2"/>
</dbReference>
<evidence type="ECO:0000256" key="1">
    <source>
        <dbReference type="ARBA" id="ARBA00022741"/>
    </source>
</evidence>
<evidence type="ECO:0000313" key="7">
    <source>
        <dbReference type="EMBL" id="SJK84370.1"/>
    </source>
</evidence>
<keyword evidence="8" id="KW-1185">Reference proteome</keyword>
<protein>
    <submittedName>
        <fullName evidence="6">Ribosome recycling factor ABCE1</fullName>
    </submittedName>
</protein>
<dbReference type="NCBIfam" id="NF009945">
    <property type="entry name" value="PRK13409.1"/>
    <property type="match status" value="1"/>
</dbReference>
<dbReference type="InterPro" id="IPR013283">
    <property type="entry name" value="RLI1"/>
</dbReference>
<dbReference type="RefSeq" id="WP_077075966.1">
    <property type="nucleotide sequence ID" value="NZ_LT671858.1"/>
</dbReference>
<gene>
    <name evidence="7" type="ORF">CPM_0490</name>
    <name evidence="6" type="ORF">CSP5_0518</name>
</gene>
<dbReference type="EMBL" id="LT719092">
    <property type="protein sequence ID" value="SJK84370.1"/>
    <property type="molecule type" value="Genomic_DNA"/>
</dbReference>